<evidence type="ECO:0000313" key="6">
    <source>
        <dbReference type="EMBL" id="VDK46602.1"/>
    </source>
</evidence>
<dbReference type="PANTHER" id="PTHR11079">
    <property type="entry name" value="CYTOSINE DEAMINASE FAMILY MEMBER"/>
    <property type="match status" value="1"/>
</dbReference>
<gene>
    <name evidence="6" type="ORF">ASIM_LOCUS12111</name>
</gene>
<organism evidence="8">
    <name type="scientific">Anisakis simplex</name>
    <name type="common">Herring worm</name>
    <dbReference type="NCBI Taxonomy" id="6269"/>
    <lineage>
        <taxon>Eukaryota</taxon>
        <taxon>Metazoa</taxon>
        <taxon>Ecdysozoa</taxon>
        <taxon>Nematoda</taxon>
        <taxon>Chromadorea</taxon>
        <taxon>Rhabditida</taxon>
        <taxon>Spirurina</taxon>
        <taxon>Ascaridomorpha</taxon>
        <taxon>Ascaridoidea</taxon>
        <taxon>Anisakidae</taxon>
        <taxon>Anisakis</taxon>
        <taxon>Anisakis simplex complex</taxon>
    </lineage>
</organism>
<dbReference type="Proteomes" id="UP000267096">
    <property type="component" value="Unassembled WGS sequence"/>
</dbReference>
<evidence type="ECO:0000313" key="8">
    <source>
        <dbReference type="WBParaSite" id="ASIM_0001264501-mRNA-1"/>
    </source>
</evidence>
<accession>A0A0M3JWI2</accession>
<keyword evidence="7" id="KW-1185">Reference proteome</keyword>
<dbReference type="CDD" id="cd01285">
    <property type="entry name" value="nucleoside_deaminase"/>
    <property type="match status" value="1"/>
</dbReference>
<dbReference type="SUPFAM" id="SSF53927">
    <property type="entry name" value="Cytidine deaminase-like"/>
    <property type="match status" value="1"/>
</dbReference>
<dbReference type="InterPro" id="IPR016193">
    <property type="entry name" value="Cytidine_deaminase-like"/>
</dbReference>
<feature type="domain" description="CMP/dCMP-type deaminase" evidence="5">
    <location>
        <begin position="1"/>
        <end position="112"/>
    </location>
</feature>
<evidence type="ECO:0000256" key="1">
    <source>
        <dbReference type="ARBA" id="ARBA00006576"/>
    </source>
</evidence>
<evidence type="ECO:0000313" key="7">
    <source>
        <dbReference type="Proteomes" id="UP000267096"/>
    </source>
</evidence>
<dbReference type="WBParaSite" id="ASIM_0001264501-mRNA-1">
    <property type="protein sequence ID" value="ASIM_0001264501-mRNA-1"/>
    <property type="gene ID" value="ASIM_0001264501"/>
</dbReference>
<evidence type="ECO:0000256" key="4">
    <source>
        <dbReference type="ARBA" id="ARBA00022833"/>
    </source>
</evidence>
<dbReference type="AlphaFoldDB" id="A0A0M3JWI2"/>
<dbReference type="GO" id="GO:0006152">
    <property type="term" value="P:purine nucleoside catabolic process"/>
    <property type="evidence" value="ECO:0007669"/>
    <property type="project" value="TreeGrafter"/>
</dbReference>
<dbReference type="OrthoDB" id="408702at2759"/>
<proteinExistence type="inferred from homology"/>
<keyword evidence="2" id="KW-0479">Metal-binding</keyword>
<keyword evidence="3" id="KW-0378">Hydrolase</keyword>
<dbReference type="PANTHER" id="PTHR11079:SF198">
    <property type="entry name" value="CMP_DCMP-TYPE DEAMINASE DOMAIN-CONTAINING PROTEIN"/>
    <property type="match status" value="1"/>
</dbReference>
<dbReference type="Gene3D" id="3.40.140.10">
    <property type="entry name" value="Cytidine Deaminase, domain 2"/>
    <property type="match status" value="1"/>
</dbReference>
<keyword evidence="4" id="KW-0862">Zinc</keyword>
<dbReference type="InterPro" id="IPR002125">
    <property type="entry name" value="CMP_dCMP_dom"/>
</dbReference>
<reference evidence="6 7" key="2">
    <citation type="submission" date="2018-11" db="EMBL/GenBank/DDBJ databases">
        <authorList>
            <consortium name="Pathogen Informatics"/>
        </authorList>
    </citation>
    <scope>NUCLEOTIDE SEQUENCE [LARGE SCALE GENOMIC DNA]</scope>
</reference>
<evidence type="ECO:0000256" key="2">
    <source>
        <dbReference type="ARBA" id="ARBA00022723"/>
    </source>
</evidence>
<evidence type="ECO:0000259" key="5">
    <source>
        <dbReference type="PROSITE" id="PS51747"/>
    </source>
</evidence>
<dbReference type="GO" id="GO:0047974">
    <property type="term" value="F:guanosine deaminase activity"/>
    <property type="evidence" value="ECO:0007669"/>
    <property type="project" value="TreeGrafter"/>
</dbReference>
<evidence type="ECO:0000256" key="3">
    <source>
        <dbReference type="ARBA" id="ARBA00022801"/>
    </source>
</evidence>
<protein>
    <submittedName>
        <fullName evidence="8">CMP/dCMP-type deaminase domain-containing protein</fullName>
    </submittedName>
</protein>
<sequence>MEFMKKAIVEACEGVENGDGGPFGAVIVRDGSIIATGHNMVLKTNDPTAHAEVTAIRNACAVLNDFDLRGCQLYTSCYPCPMCMGAALWSRVDVVYYAATPDEAAQSGFDDKTFYEFLADPKSNGKHMIQQIRADNTMQPFNNWQQKETKVQY</sequence>
<reference evidence="8" key="1">
    <citation type="submission" date="2017-02" db="UniProtKB">
        <authorList>
            <consortium name="WormBaseParasite"/>
        </authorList>
    </citation>
    <scope>IDENTIFICATION</scope>
</reference>
<dbReference type="Pfam" id="PF00383">
    <property type="entry name" value="dCMP_cyt_deam_1"/>
    <property type="match status" value="1"/>
</dbReference>
<dbReference type="PROSITE" id="PS51747">
    <property type="entry name" value="CYT_DCMP_DEAMINASES_2"/>
    <property type="match status" value="1"/>
</dbReference>
<name>A0A0M3JWI2_ANISI</name>
<dbReference type="EMBL" id="UYRR01031140">
    <property type="protein sequence ID" value="VDK46602.1"/>
    <property type="molecule type" value="Genomic_DNA"/>
</dbReference>
<dbReference type="GO" id="GO:0046872">
    <property type="term" value="F:metal ion binding"/>
    <property type="evidence" value="ECO:0007669"/>
    <property type="project" value="UniProtKB-KW"/>
</dbReference>
<dbReference type="FunFam" id="3.40.140.10:FF:000011">
    <property type="entry name" value="tRNA-specific adenosine deaminase"/>
    <property type="match status" value="1"/>
</dbReference>
<comment type="similarity">
    <text evidence="1">Belongs to the cytidine and deoxycytidylate deaminase family.</text>
</comment>